<evidence type="ECO:0000313" key="2">
    <source>
        <dbReference type="EMBL" id="GJB91439.1"/>
    </source>
</evidence>
<dbReference type="AlphaFoldDB" id="A0AA37FW23"/>
<dbReference type="EMBL" id="BPOP01000011">
    <property type="protein sequence ID" value="GJB91439.1"/>
    <property type="molecule type" value="Genomic_DNA"/>
</dbReference>
<proteinExistence type="predicted"/>
<dbReference type="EMBL" id="BPNN01000061">
    <property type="protein sequence ID" value="GJA64790.1"/>
    <property type="molecule type" value="Genomic_DNA"/>
</dbReference>
<name>A0AA37FW23_AERCA</name>
<reference evidence="1 3" key="1">
    <citation type="submission" date="2021-07" db="EMBL/GenBank/DDBJ databases">
        <title>Draft genome sequence of carbapenem-resistant Aeromonas spp. in Japan.</title>
        <authorList>
            <person name="Maehana S."/>
            <person name="Suzuki M."/>
            <person name="Kitasato H."/>
        </authorList>
    </citation>
    <scope>NUCLEOTIDE SEQUENCE</scope>
    <source>
        <strain evidence="1">KAM351</strain>
        <strain evidence="2 3">KAM382</strain>
    </source>
</reference>
<dbReference type="RefSeq" id="WP_223940243.1">
    <property type="nucleotide sequence ID" value="NZ_AP024940.1"/>
</dbReference>
<dbReference type="Proteomes" id="UP000737420">
    <property type="component" value="Unassembled WGS sequence"/>
</dbReference>
<evidence type="ECO:0000313" key="4">
    <source>
        <dbReference type="Proteomes" id="UP000886934"/>
    </source>
</evidence>
<evidence type="ECO:0000313" key="3">
    <source>
        <dbReference type="Proteomes" id="UP000737420"/>
    </source>
</evidence>
<organism evidence="1 4">
    <name type="scientific">Aeromonas caviae</name>
    <name type="common">Aeromonas punctata</name>
    <dbReference type="NCBI Taxonomy" id="648"/>
    <lineage>
        <taxon>Bacteria</taxon>
        <taxon>Pseudomonadati</taxon>
        <taxon>Pseudomonadota</taxon>
        <taxon>Gammaproteobacteria</taxon>
        <taxon>Aeromonadales</taxon>
        <taxon>Aeromonadaceae</taxon>
        <taxon>Aeromonas</taxon>
    </lineage>
</organism>
<sequence length="323" mass="37034">MKALQGELDVVGIFVGHHSQRGIDPKALLSQIPGFSQRSTRRFSQYVKRAIANIQQVQGLDLPEVPEPDNGLGTWTPLQALAVLTYGPSSHLNLRLIAELEQLTGLELPHDERQSRHEAAFYVEYLAPLVTYFQMQQPGLRMEVIPQFDCDPYRVDFRVDLQWFDPNGKYFDKPIRQEVYLLEFDEAYHLEPANRQADHQRDAYIEQQTGLRPLRIRHEEQELWATICRAQGRILSVEEYLQGLLMAMAEPGDGRHLDITRDSAQSAYTCDPAGYLRYPAQPGRDLKAIAERLGWRLSQRHSGNLAYHRLTPPRVTANRHISG</sequence>
<comment type="caution">
    <text evidence="1">The sequence shown here is derived from an EMBL/GenBank/DDBJ whole genome shotgun (WGS) entry which is preliminary data.</text>
</comment>
<protein>
    <submittedName>
        <fullName evidence="1">Uncharacterized protein</fullName>
    </submittedName>
</protein>
<evidence type="ECO:0000313" key="1">
    <source>
        <dbReference type="EMBL" id="GJA64790.1"/>
    </source>
</evidence>
<dbReference type="Proteomes" id="UP000886934">
    <property type="component" value="Unassembled WGS sequence"/>
</dbReference>
<accession>A0AA37FW23</accession>
<gene>
    <name evidence="1" type="ORF">KAM351_34010</name>
    <name evidence="2" type="ORF">KAM382_15000</name>
</gene>